<dbReference type="Gene3D" id="2.60.40.1940">
    <property type="match status" value="1"/>
</dbReference>
<dbReference type="PANTHER" id="PTHR11412:SF136">
    <property type="entry name" value="CD109 ANTIGEN"/>
    <property type="match status" value="1"/>
</dbReference>
<dbReference type="InterPro" id="IPR041555">
    <property type="entry name" value="MG3"/>
</dbReference>
<evidence type="ECO:0000313" key="6">
    <source>
        <dbReference type="Proteomes" id="UP000683360"/>
    </source>
</evidence>
<dbReference type="OrthoDB" id="9998011at2759"/>
<gene>
    <name evidence="5" type="ORF">MEDL_48290</name>
</gene>
<feature type="domain" description="Macroglobulin" evidence="4">
    <location>
        <begin position="143"/>
        <end position="226"/>
    </location>
</feature>
<dbReference type="PANTHER" id="PTHR11412">
    <property type="entry name" value="MACROGLOBULIN / COMPLEMENT"/>
    <property type="match status" value="1"/>
</dbReference>
<dbReference type="InterPro" id="IPR050473">
    <property type="entry name" value="A2M/Complement_sys"/>
</dbReference>
<dbReference type="Pfam" id="PF17791">
    <property type="entry name" value="MG3"/>
    <property type="match status" value="1"/>
</dbReference>
<protein>
    <submittedName>
        <fullName evidence="5">CD109</fullName>
    </submittedName>
</protein>
<dbReference type="Proteomes" id="UP000683360">
    <property type="component" value="Unassembled WGS sequence"/>
</dbReference>
<keyword evidence="6" id="KW-1185">Reference proteome</keyword>
<accession>A0A8S3U4W1</accession>
<comment type="caution">
    <text evidence="5">The sequence shown here is derived from an EMBL/GenBank/DDBJ whole genome shotgun (WGS) entry which is preliminary data.</text>
</comment>
<proteinExistence type="predicted"/>
<evidence type="ECO:0000256" key="3">
    <source>
        <dbReference type="SAM" id="SignalP"/>
    </source>
</evidence>
<evidence type="ECO:0000256" key="1">
    <source>
        <dbReference type="ARBA" id="ARBA00022729"/>
    </source>
</evidence>
<keyword evidence="2" id="KW-0882">Thioester bond</keyword>
<evidence type="ECO:0000256" key="2">
    <source>
        <dbReference type="ARBA" id="ARBA00022966"/>
    </source>
</evidence>
<evidence type="ECO:0000259" key="4">
    <source>
        <dbReference type="Pfam" id="PF17791"/>
    </source>
</evidence>
<name>A0A8S3U4W1_MYTED</name>
<dbReference type="AlphaFoldDB" id="A0A8S3U4W1"/>
<reference evidence="5" key="1">
    <citation type="submission" date="2021-03" db="EMBL/GenBank/DDBJ databases">
        <authorList>
            <person name="Bekaert M."/>
        </authorList>
    </citation>
    <scope>NUCLEOTIDE SEQUENCE</scope>
</reference>
<feature type="signal peptide" evidence="3">
    <location>
        <begin position="1"/>
        <end position="18"/>
    </location>
</feature>
<dbReference type="InterPro" id="IPR013783">
    <property type="entry name" value="Ig-like_fold"/>
</dbReference>
<dbReference type="Gene3D" id="2.60.40.10">
    <property type="entry name" value="Immunoglobulins"/>
    <property type="match status" value="1"/>
</dbReference>
<dbReference type="EMBL" id="CAJPWZ010002327">
    <property type="protein sequence ID" value="CAG2235745.1"/>
    <property type="molecule type" value="Genomic_DNA"/>
</dbReference>
<feature type="chain" id="PRO_5035819447" evidence="3">
    <location>
        <begin position="19"/>
        <end position="469"/>
    </location>
</feature>
<dbReference type="Gene3D" id="2.60.40.2950">
    <property type="match status" value="1"/>
</dbReference>
<organism evidence="5 6">
    <name type="scientific">Mytilus edulis</name>
    <name type="common">Blue mussel</name>
    <dbReference type="NCBI Taxonomy" id="6550"/>
    <lineage>
        <taxon>Eukaryota</taxon>
        <taxon>Metazoa</taxon>
        <taxon>Spiralia</taxon>
        <taxon>Lophotrochozoa</taxon>
        <taxon>Mollusca</taxon>
        <taxon>Bivalvia</taxon>
        <taxon>Autobranchia</taxon>
        <taxon>Pteriomorphia</taxon>
        <taxon>Mytilida</taxon>
        <taxon>Mytiloidea</taxon>
        <taxon>Mytilidae</taxon>
        <taxon>Mytilinae</taxon>
        <taxon>Mytilus</taxon>
    </lineage>
</organism>
<sequence length="469" mass="51738">MLHIVIIVTLLSVRHAKSSYLILAPKQVQPGVNFDISVTVLNASSDVTVKAKLVTTINSSFISQTSGTFNRESTNQLSLHVPDSLEQAGKLIIRGTGGLSFTEETYISYHDPKGNMIKQWRNVSHDSGVYAGSMVMTDNPVLVLPKFEVTVHLPSFILTNTPQVHGIVEAKYSYGKPVSGNVEIEANLRYSYNSWNYQGSKAIIRLHNITIGSDGKARFVIPMATIRPSFGISTGQYLVVTANVTETLTDITFSGSEEVTFSYQTKKILFLSTTKTTFKPGLPYKIDAQLTKIDGTPITTYAQGILQIIVFSKEPIPSTTPQYYYGPTVHTYNLNDIRLNVSTAGIISELIHIPDNATKIQIKISFDNIAEHTEVTKYYSPSNSFIQLNVKSKEIMTGDKAEFSIQSTRPLSSVVVQVSIRFNQSKAKPGDNVTISVAADPKSYMYMLVADESSSYLREGNDITKEQVS</sequence>
<keyword evidence="1 3" id="KW-0732">Signal</keyword>
<evidence type="ECO:0000313" key="5">
    <source>
        <dbReference type="EMBL" id="CAG2235745.1"/>
    </source>
</evidence>
<dbReference type="Gene3D" id="2.20.130.20">
    <property type="match status" value="1"/>
</dbReference>